<protein>
    <submittedName>
        <fullName evidence="2">Uncharacterized protein</fullName>
    </submittedName>
</protein>
<proteinExistence type="predicted"/>
<sequence>MATQDYCPNFYGDTLTGNQHANLNLNQNYRHECKESFSSKNVTADSRKTTNYAVPKLSCFDNSRAKKDLNSWKKSNKSSHFLNLDCGIPGEKDKVKKEGKYSSIKNSTLSLHIASYEATNEPLNDENECLKKKNEKQQENENVSTPEIAQFKASQNLLNPNVSPSTSTTENVPSLK</sequence>
<evidence type="ECO:0000313" key="1">
    <source>
        <dbReference type="Proteomes" id="UP000887579"/>
    </source>
</evidence>
<organism evidence="1 2">
    <name type="scientific">Panagrolaimus sp. ES5</name>
    <dbReference type="NCBI Taxonomy" id="591445"/>
    <lineage>
        <taxon>Eukaryota</taxon>
        <taxon>Metazoa</taxon>
        <taxon>Ecdysozoa</taxon>
        <taxon>Nematoda</taxon>
        <taxon>Chromadorea</taxon>
        <taxon>Rhabditida</taxon>
        <taxon>Tylenchina</taxon>
        <taxon>Panagrolaimomorpha</taxon>
        <taxon>Panagrolaimoidea</taxon>
        <taxon>Panagrolaimidae</taxon>
        <taxon>Panagrolaimus</taxon>
    </lineage>
</organism>
<accession>A0AC34F3X8</accession>
<dbReference type="WBParaSite" id="ES5_v2.g11730.t1">
    <property type="protein sequence ID" value="ES5_v2.g11730.t1"/>
    <property type="gene ID" value="ES5_v2.g11730"/>
</dbReference>
<name>A0AC34F3X8_9BILA</name>
<evidence type="ECO:0000313" key="2">
    <source>
        <dbReference type="WBParaSite" id="ES5_v2.g11730.t1"/>
    </source>
</evidence>
<reference evidence="2" key="1">
    <citation type="submission" date="2022-11" db="UniProtKB">
        <authorList>
            <consortium name="WormBaseParasite"/>
        </authorList>
    </citation>
    <scope>IDENTIFICATION</scope>
</reference>
<dbReference type="Proteomes" id="UP000887579">
    <property type="component" value="Unplaced"/>
</dbReference>